<protein>
    <submittedName>
        <fullName evidence="1">Uncharacterized protein</fullName>
    </submittedName>
</protein>
<dbReference type="EMBL" id="OZ019909">
    <property type="protein sequence ID" value="CAK9209069.1"/>
    <property type="molecule type" value="Genomic_DNA"/>
</dbReference>
<keyword evidence="2" id="KW-1185">Reference proteome</keyword>
<sequence>MQVSSFCHSSSLAFNLVQNLLLPSWDLWPQDCWRQQAGHSVMRNCSAILSVVSSLQILNLPDVCAESGDREGGGGGGGSNGGQSTIHREELVPGKVLAVDPSCMSYICSSPSRSPP</sequence>
<gene>
    <name evidence="1" type="ORF">CSSPTR1EN2_LOCUS9499</name>
</gene>
<evidence type="ECO:0000313" key="1">
    <source>
        <dbReference type="EMBL" id="CAK9209069.1"/>
    </source>
</evidence>
<name>A0ABP0TZH3_9BRYO</name>
<organism evidence="1 2">
    <name type="scientific">Sphagnum troendelagicum</name>
    <dbReference type="NCBI Taxonomy" id="128251"/>
    <lineage>
        <taxon>Eukaryota</taxon>
        <taxon>Viridiplantae</taxon>
        <taxon>Streptophyta</taxon>
        <taxon>Embryophyta</taxon>
        <taxon>Bryophyta</taxon>
        <taxon>Sphagnophytina</taxon>
        <taxon>Sphagnopsida</taxon>
        <taxon>Sphagnales</taxon>
        <taxon>Sphagnaceae</taxon>
        <taxon>Sphagnum</taxon>
    </lineage>
</organism>
<proteinExistence type="predicted"/>
<accession>A0ABP0TZH3</accession>
<evidence type="ECO:0000313" key="2">
    <source>
        <dbReference type="Proteomes" id="UP001497512"/>
    </source>
</evidence>
<reference evidence="1" key="1">
    <citation type="submission" date="2024-02" db="EMBL/GenBank/DDBJ databases">
        <authorList>
            <consortium name="ELIXIR-Norway"/>
            <consortium name="Elixir Norway"/>
        </authorList>
    </citation>
    <scope>NUCLEOTIDE SEQUENCE</scope>
</reference>
<dbReference type="Proteomes" id="UP001497512">
    <property type="component" value="Chromosome 17"/>
</dbReference>